<reference evidence="3 4" key="1">
    <citation type="submission" date="2016-05" db="EMBL/GenBank/DDBJ databases">
        <title>Comparative analysis of secretome profiles of manganese(II)-oxidizing ascomycete fungi.</title>
        <authorList>
            <consortium name="DOE Joint Genome Institute"/>
            <person name="Zeiner C.A."/>
            <person name="Purvine S.O."/>
            <person name="Zink E.M."/>
            <person name="Wu S."/>
            <person name="Pasa-Tolic L."/>
            <person name="Chaput D.L."/>
            <person name="Haridas S."/>
            <person name="Grigoriev I.V."/>
            <person name="Santelli C.M."/>
            <person name="Hansel C.M."/>
        </authorList>
    </citation>
    <scope>NUCLEOTIDE SEQUENCE [LARGE SCALE GENOMIC DNA]</scope>
    <source>
        <strain evidence="3 4">AP3s5-JAC2a</strain>
    </source>
</reference>
<evidence type="ECO:0008006" key="5">
    <source>
        <dbReference type="Google" id="ProtNLM"/>
    </source>
</evidence>
<sequence>MGRFFLPRKWRMPKLVLGLIIFEFPFTVANLALFGIAAPNTYRTVLWRVGGELGFNSDPSEVAYAAYNYQKMEIPLVWSSLNTNYNMYIGVVCMFFYLIKFTLWLLHIFYPIISLILHVCLAALWAASLYIQTAPDTVDPAHQNKGAPWYITKSCNIVSDQTERGYCMQAKSAFAVSLIMLITYAIFIGLSIWSLIPTPEARAAHDSKVAEKKAEKELYASSPYDQEMTAEEQWQHMWELQQLPRTPGTATGHAPWAKVPATPRTTAFNQLQGAPIPQAHQEYYAQPGSPMVAPPQQQQTHSPPQQTYDPPQQTYFPPQQTYSPPQQTYFPPPGQVPHESVGYAGVAPQGQQEYDEYLYDGKGKGTAM</sequence>
<evidence type="ECO:0000313" key="4">
    <source>
        <dbReference type="Proteomes" id="UP000077069"/>
    </source>
</evidence>
<proteinExistence type="predicted"/>
<evidence type="ECO:0000256" key="1">
    <source>
        <dbReference type="SAM" id="MobiDB-lite"/>
    </source>
</evidence>
<accession>A0A177CUB0</accession>
<dbReference type="RefSeq" id="XP_018040835.1">
    <property type="nucleotide sequence ID" value="XM_018186462.1"/>
</dbReference>
<keyword evidence="2" id="KW-0812">Transmembrane</keyword>
<dbReference type="AlphaFoldDB" id="A0A177CUB0"/>
<gene>
    <name evidence="3" type="ORF">CC84DRAFT_485954</name>
</gene>
<dbReference type="Proteomes" id="UP000077069">
    <property type="component" value="Unassembled WGS sequence"/>
</dbReference>
<name>A0A177CUB0_9PLEO</name>
<dbReference type="GeneID" id="28769948"/>
<feature type="transmembrane region" description="Helical" evidence="2">
    <location>
        <begin position="15"/>
        <end position="38"/>
    </location>
</feature>
<keyword evidence="2" id="KW-0472">Membrane</keyword>
<evidence type="ECO:0000313" key="3">
    <source>
        <dbReference type="EMBL" id="OAG10470.1"/>
    </source>
</evidence>
<dbReference type="InParanoid" id="A0A177CUB0"/>
<feature type="compositionally biased region" description="Low complexity" evidence="1">
    <location>
        <begin position="294"/>
        <end position="329"/>
    </location>
</feature>
<feature type="region of interest" description="Disordered" evidence="1">
    <location>
        <begin position="286"/>
        <end position="349"/>
    </location>
</feature>
<protein>
    <recommendedName>
        <fullName evidence="5">MARVEL domain-containing protein</fullName>
    </recommendedName>
</protein>
<feature type="transmembrane region" description="Helical" evidence="2">
    <location>
        <begin position="112"/>
        <end position="131"/>
    </location>
</feature>
<dbReference type="OrthoDB" id="5352400at2759"/>
<keyword evidence="4" id="KW-1185">Reference proteome</keyword>
<dbReference type="EMBL" id="KV441549">
    <property type="protein sequence ID" value="OAG10470.1"/>
    <property type="molecule type" value="Genomic_DNA"/>
</dbReference>
<feature type="transmembrane region" description="Helical" evidence="2">
    <location>
        <begin position="173"/>
        <end position="196"/>
    </location>
</feature>
<feature type="transmembrane region" description="Helical" evidence="2">
    <location>
        <begin position="85"/>
        <end position="105"/>
    </location>
</feature>
<evidence type="ECO:0000256" key="2">
    <source>
        <dbReference type="SAM" id="Phobius"/>
    </source>
</evidence>
<organism evidence="3 4">
    <name type="scientific">Paraphaeosphaeria sporulosa</name>
    <dbReference type="NCBI Taxonomy" id="1460663"/>
    <lineage>
        <taxon>Eukaryota</taxon>
        <taxon>Fungi</taxon>
        <taxon>Dikarya</taxon>
        <taxon>Ascomycota</taxon>
        <taxon>Pezizomycotina</taxon>
        <taxon>Dothideomycetes</taxon>
        <taxon>Pleosporomycetidae</taxon>
        <taxon>Pleosporales</taxon>
        <taxon>Massarineae</taxon>
        <taxon>Didymosphaeriaceae</taxon>
        <taxon>Paraphaeosphaeria</taxon>
    </lineage>
</organism>
<keyword evidence="2" id="KW-1133">Transmembrane helix</keyword>